<organism evidence="1 2">
    <name type="scientific">Hemiselmis andersenii</name>
    <name type="common">Cryptophyte alga</name>
    <dbReference type="NCBI Taxonomy" id="464988"/>
    <lineage>
        <taxon>Eukaryota</taxon>
        <taxon>Cryptophyceae</taxon>
        <taxon>Cryptomonadales</taxon>
        <taxon>Hemiselmidaceae</taxon>
        <taxon>Hemiselmis</taxon>
    </lineage>
</organism>
<evidence type="ECO:0000313" key="2">
    <source>
        <dbReference type="Proteomes" id="UP000243127"/>
    </source>
</evidence>
<keyword evidence="1" id="KW-0542">Nucleomorph</keyword>
<dbReference type="AlphaFoldDB" id="A9BKF6"/>
<proteinExistence type="predicted"/>
<gene>
    <name evidence="1" type="ORF">HAN_1g152</name>
</gene>
<accession>A9BKF6</accession>
<geneLocation type="nucleomorph" evidence="1"/>
<protein>
    <submittedName>
        <fullName evidence="1">Uncharacterized protein</fullName>
    </submittedName>
</protein>
<dbReference type="EMBL" id="CP000881">
    <property type="protein sequence ID" value="ABW97989.1"/>
    <property type="molecule type" value="Genomic_DNA"/>
</dbReference>
<evidence type="ECO:0000313" key="1">
    <source>
        <dbReference type="EMBL" id="ABW97989.1"/>
    </source>
</evidence>
<name>A9BKF6_HEMAN</name>
<sequence>MFWFFKKKEKFFKIWKNNFPEFINKFWPNYFPRKIFLKSSIIFKEIEKQKNKKSRDFFIQFSKIENVFKKKFKFEIFLFPLGQPAFYVGLNQYSNQNFNFYKFERKFNYITQQGFLKMKNLGIFRSEKIKKGDFVTISIFDTKIFFLDNLLIKKISLLKNNPTLIELIFFPTFNFFLGSQKTNFFKNGQLLGGIFGLSSLQDTLCCRKFKKKTILRLLVGPEFRFNSRNKIKKKN</sequence>
<dbReference type="GeneID" id="5739796"/>
<dbReference type="RefSeq" id="XP_001712314.1">
    <property type="nucleotide sequence ID" value="XM_001712262.1"/>
</dbReference>
<reference evidence="1 2" key="1">
    <citation type="journal article" date="2007" name="Proc. Natl. Acad. Sci. U.S.A.">
        <title>Nucleomorph genome of Hemiselmis andersenii reveals complete intron loss and compaction as a driver of protein structure and function.</title>
        <authorList>
            <person name="Lane C.E."/>
            <person name="van den Heuvel K."/>
            <person name="Kozera C."/>
            <person name="Curtis B.A."/>
            <person name="Parsons B.J."/>
            <person name="Bowman S."/>
            <person name="Archibald J.M."/>
        </authorList>
    </citation>
    <scope>NUCLEOTIDE SEQUENCE [LARGE SCALE GENOMIC DNA]</scope>
    <source>
        <strain evidence="1 2">CCMP644</strain>
    </source>
</reference>
<dbReference type="Proteomes" id="UP000243127">
    <property type="component" value="Nucleomorph 1"/>
</dbReference>